<feature type="transmembrane region" description="Helical" evidence="1">
    <location>
        <begin position="332"/>
        <end position="354"/>
    </location>
</feature>
<gene>
    <name evidence="2" type="ORF">FHS49_002136</name>
</gene>
<keyword evidence="1" id="KW-0812">Transmembrane</keyword>
<keyword evidence="1" id="KW-0472">Membrane</keyword>
<dbReference type="Pfam" id="PF12412">
    <property type="entry name" value="DUF3667"/>
    <property type="match status" value="1"/>
</dbReference>
<dbReference type="Proteomes" id="UP000549617">
    <property type="component" value="Unassembled WGS sequence"/>
</dbReference>
<reference evidence="2 3" key="1">
    <citation type="submission" date="2020-08" db="EMBL/GenBank/DDBJ databases">
        <title>Genomic Encyclopedia of Type Strains, Phase IV (KMG-IV): sequencing the most valuable type-strain genomes for metagenomic binning, comparative biology and taxonomic classification.</title>
        <authorList>
            <person name="Goeker M."/>
        </authorList>
    </citation>
    <scope>NUCLEOTIDE SEQUENCE [LARGE SCALE GENOMIC DNA]</scope>
    <source>
        <strain evidence="2 3">DSM 25079</strain>
    </source>
</reference>
<keyword evidence="1" id="KW-1133">Transmembrane helix</keyword>
<comment type="caution">
    <text evidence="2">The sequence shown here is derived from an EMBL/GenBank/DDBJ whole genome shotgun (WGS) entry which is preliminary data.</text>
</comment>
<organism evidence="2 3">
    <name type="scientific">Sphingobium boeckii</name>
    <dbReference type="NCBI Taxonomy" id="1082345"/>
    <lineage>
        <taxon>Bacteria</taxon>
        <taxon>Pseudomonadati</taxon>
        <taxon>Pseudomonadota</taxon>
        <taxon>Alphaproteobacteria</taxon>
        <taxon>Sphingomonadales</taxon>
        <taxon>Sphingomonadaceae</taxon>
        <taxon>Sphingobium</taxon>
    </lineage>
</organism>
<protein>
    <recommendedName>
        <fullName evidence="4">DUF3667 domain-containing protein</fullName>
    </recommendedName>
</protein>
<feature type="transmembrane region" description="Helical" evidence="1">
    <location>
        <begin position="271"/>
        <end position="288"/>
    </location>
</feature>
<feature type="transmembrane region" description="Helical" evidence="1">
    <location>
        <begin position="104"/>
        <end position="122"/>
    </location>
</feature>
<dbReference type="EMBL" id="JACIJC010000003">
    <property type="protein sequence ID" value="MBB5686120.1"/>
    <property type="molecule type" value="Genomic_DNA"/>
</dbReference>
<feature type="transmembrane region" description="Helical" evidence="1">
    <location>
        <begin position="294"/>
        <end position="312"/>
    </location>
</feature>
<dbReference type="RefSeq" id="WP_184018174.1">
    <property type="nucleotide sequence ID" value="NZ_JACIJC010000003.1"/>
</dbReference>
<feature type="transmembrane region" description="Helical" evidence="1">
    <location>
        <begin position="241"/>
        <end position="259"/>
    </location>
</feature>
<keyword evidence="3" id="KW-1185">Reference proteome</keyword>
<sequence>MTGDMDAAGDAITGGLIARAIEGEAGDTHHTEGACLNCGTALVGAYCHACGQSGHIHRSIGAIWHDLAHGVFHFEGKIWRTLPMLAWQPGALTRRYIHGERARFISPLALFLFSVFLMFAVINTFGGHLDDLEIKPEGRQQIGAQLSDQLRIQKRGVAETERKLAEAKAAGQPTQTLSENLATRQKIVKEMEGASTPAGGGTMPNFANVKTGWPKLDKGIAKATANPSLALYKIQTSAYKYSWALIPISVPFVWMMFAWHRKRHIYDHTIFVTYSLAFMSLLCVLLTLMGVAGAASWVIAALATIVPPVHFYRQIKGAYETGRFATLVRTCLLLIFSSIALTLFLLLLLGMGLLG</sequence>
<proteinExistence type="predicted"/>
<accession>A0A7W9EFK6</accession>
<dbReference type="AlphaFoldDB" id="A0A7W9EFK6"/>
<evidence type="ECO:0000313" key="2">
    <source>
        <dbReference type="EMBL" id="MBB5686120.1"/>
    </source>
</evidence>
<dbReference type="InterPro" id="IPR022134">
    <property type="entry name" value="DUF3667"/>
</dbReference>
<evidence type="ECO:0000256" key="1">
    <source>
        <dbReference type="SAM" id="Phobius"/>
    </source>
</evidence>
<evidence type="ECO:0000313" key="3">
    <source>
        <dbReference type="Proteomes" id="UP000549617"/>
    </source>
</evidence>
<name>A0A7W9EFK6_9SPHN</name>
<evidence type="ECO:0008006" key="4">
    <source>
        <dbReference type="Google" id="ProtNLM"/>
    </source>
</evidence>